<keyword evidence="11" id="KW-1185">Reference proteome</keyword>
<dbReference type="Pfam" id="PF05504">
    <property type="entry name" value="Spore_GerAC"/>
    <property type="match status" value="1"/>
</dbReference>
<dbReference type="InterPro" id="IPR038501">
    <property type="entry name" value="Spore_GerAC_C_sf"/>
</dbReference>
<name>A0ABU0JPN7_HATLI</name>
<evidence type="ECO:0000313" key="10">
    <source>
        <dbReference type="EMBL" id="MDQ0478375.1"/>
    </source>
</evidence>
<dbReference type="NCBIfam" id="TIGR02887">
    <property type="entry name" value="spore_ger_x_C"/>
    <property type="match status" value="1"/>
</dbReference>
<dbReference type="InterPro" id="IPR046953">
    <property type="entry name" value="Spore_GerAC-like_C"/>
</dbReference>
<evidence type="ECO:0000313" key="11">
    <source>
        <dbReference type="Proteomes" id="UP001224418"/>
    </source>
</evidence>
<dbReference type="PANTHER" id="PTHR35789:SF1">
    <property type="entry name" value="SPORE GERMINATION PROTEIN B3"/>
    <property type="match status" value="1"/>
</dbReference>
<reference evidence="10 11" key="1">
    <citation type="submission" date="2023-07" db="EMBL/GenBank/DDBJ databases">
        <title>Genomic Encyclopedia of Type Strains, Phase IV (KMG-IV): sequencing the most valuable type-strain genomes for metagenomic binning, comparative biology and taxonomic classification.</title>
        <authorList>
            <person name="Goeker M."/>
        </authorList>
    </citation>
    <scope>NUCLEOTIDE SEQUENCE [LARGE SCALE GENOMIC DNA]</scope>
    <source>
        <strain evidence="10 11">DSM 1400</strain>
    </source>
</reference>
<keyword evidence="6" id="KW-0564">Palmitate</keyword>
<keyword evidence="5" id="KW-0472">Membrane</keyword>
<dbReference type="InterPro" id="IPR057336">
    <property type="entry name" value="GerAC_N"/>
</dbReference>
<feature type="domain" description="Spore germination GerAC-like C-terminal" evidence="8">
    <location>
        <begin position="228"/>
        <end position="391"/>
    </location>
</feature>
<feature type="domain" description="Spore germination protein N-terminal" evidence="9">
    <location>
        <begin position="23"/>
        <end position="216"/>
    </location>
</feature>
<gene>
    <name evidence="10" type="ORF">QOZ93_000076</name>
</gene>
<evidence type="ECO:0000256" key="2">
    <source>
        <dbReference type="ARBA" id="ARBA00007886"/>
    </source>
</evidence>
<dbReference type="PANTHER" id="PTHR35789">
    <property type="entry name" value="SPORE GERMINATION PROTEIN B3"/>
    <property type="match status" value="1"/>
</dbReference>
<comment type="similarity">
    <text evidence="2">Belongs to the GerABKC lipoprotein family.</text>
</comment>
<keyword evidence="7" id="KW-0449">Lipoprotein</keyword>
<accession>A0ABU0JPN7</accession>
<protein>
    <submittedName>
        <fullName evidence="10">Spore germination protein</fullName>
    </submittedName>
</protein>
<comment type="caution">
    <text evidence="10">The sequence shown here is derived from an EMBL/GenBank/DDBJ whole genome shotgun (WGS) entry which is preliminary data.</text>
</comment>
<organism evidence="10 11">
    <name type="scientific">Hathewaya limosa</name>
    <name type="common">Clostridium limosum</name>
    <dbReference type="NCBI Taxonomy" id="1536"/>
    <lineage>
        <taxon>Bacteria</taxon>
        <taxon>Bacillati</taxon>
        <taxon>Bacillota</taxon>
        <taxon>Clostridia</taxon>
        <taxon>Eubacteriales</taxon>
        <taxon>Clostridiaceae</taxon>
        <taxon>Hathewaya</taxon>
    </lineage>
</organism>
<dbReference type="RefSeq" id="WP_111943917.1">
    <property type="nucleotide sequence ID" value="NZ_BAAACJ010000024.1"/>
</dbReference>
<comment type="subcellular location">
    <subcellularLocation>
        <location evidence="1">Membrane</location>
        <topology evidence="1">Lipid-anchor</topology>
    </subcellularLocation>
</comment>
<dbReference type="PROSITE" id="PS51257">
    <property type="entry name" value="PROKAR_LIPOPROTEIN"/>
    <property type="match status" value="1"/>
</dbReference>
<evidence type="ECO:0000256" key="6">
    <source>
        <dbReference type="ARBA" id="ARBA00023139"/>
    </source>
</evidence>
<dbReference type="InterPro" id="IPR008844">
    <property type="entry name" value="Spore_GerAC-like"/>
</dbReference>
<dbReference type="Gene3D" id="3.30.300.210">
    <property type="entry name" value="Nutrient germinant receptor protein C, domain 3"/>
    <property type="match status" value="1"/>
</dbReference>
<dbReference type="EMBL" id="JAUSWN010000001">
    <property type="protein sequence ID" value="MDQ0478375.1"/>
    <property type="molecule type" value="Genomic_DNA"/>
</dbReference>
<sequence>MRAKIISLFLVLIIPFVFTGCWDRVEIDRRAFISTIAIDTGDDINQGKKLKKIKKDEPFEESMAKRLNVTYGYPDISELGPTKGATASEKKISTEAYSMEDSLSEATKKSSRNIHLGHTKILILSDTVLQYPDVVKEIMDYFSRNADINRMMKIVITKGNAEKFQSFKPEMEKNFQTYISGIMENNDRNSSVLPMTLNEFISLIGENGNAIVPYVEMDKDKNELTLYGTAVIKNYKMLGVLNSIETSNLEILRGKAKGGNKVLYRDGHPVDYVIEGVQRKFDLKKLDKDNLELNINIRVEGAISGFTIQKNVLQSKLIQEYETSFNNSLSEECEKIIQIFQEKYSVDPLKIKEYLEKFHPYKYKKIKSNWEDVFKKAKINVNVYTKIRRTGITS</sequence>
<keyword evidence="3" id="KW-0309">Germination</keyword>
<proteinExistence type="inferred from homology"/>
<evidence type="ECO:0000256" key="3">
    <source>
        <dbReference type="ARBA" id="ARBA00022544"/>
    </source>
</evidence>
<evidence type="ECO:0000256" key="4">
    <source>
        <dbReference type="ARBA" id="ARBA00022729"/>
    </source>
</evidence>
<keyword evidence="4" id="KW-0732">Signal</keyword>
<dbReference type="Pfam" id="PF25198">
    <property type="entry name" value="Spore_GerAC_N"/>
    <property type="match status" value="1"/>
</dbReference>
<evidence type="ECO:0000256" key="1">
    <source>
        <dbReference type="ARBA" id="ARBA00004635"/>
    </source>
</evidence>
<dbReference type="Proteomes" id="UP001224418">
    <property type="component" value="Unassembled WGS sequence"/>
</dbReference>
<evidence type="ECO:0000256" key="7">
    <source>
        <dbReference type="ARBA" id="ARBA00023288"/>
    </source>
</evidence>
<evidence type="ECO:0000259" key="9">
    <source>
        <dbReference type="Pfam" id="PF25198"/>
    </source>
</evidence>
<evidence type="ECO:0000256" key="5">
    <source>
        <dbReference type="ARBA" id="ARBA00023136"/>
    </source>
</evidence>
<evidence type="ECO:0000259" key="8">
    <source>
        <dbReference type="Pfam" id="PF05504"/>
    </source>
</evidence>